<comment type="caution">
    <text evidence="1">The sequence shown here is derived from an EMBL/GenBank/DDBJ whole genome shotgun (WGS) entry which is preliminary data.</text>
</comment>
<organism evidence="1 2">
    <name type="scientific">Candidatus Roizmanbacteria bacterium RIFCSPLOWO2_01_FULL_35_13</name>
    <dbReference type="NCBI Taxonomy" id="1802055"/>
    <lineage>
        <taxon>Bacteria</taxon>
        <taxon>Candidatus Roizmaniibacteriota</taxon>
    </lineage>
</organism>
<sequence length="290" mass="31978">MVEVTPFLRGLKRDYKNRIPVFTKNGSGNKVVKAKEAGYPVLGSLDGISDFAVPGSVEDEFQAQFSLLPDRKIDVIRYRPIEGKPPITVLSAAIKVLYAANLIYAFPDISISAMQTDSAYSVRFEGEAAKAIGSREILLNKPASEEGFELMMRIYNLASLHGGHFISSSGDAVLEFTDVPTLKTGLIEVDLGKIRSDLDMDSLEHQIKENLTYAGGIETVDAVKRIVTPNQFTRVTFTEYEPFDVRMGLSGLSDQSLVWSGSFRCQDKTILNHSGFFENPKINHLTGGFV</sequence>
<name>A0A1F7I826_9BACT</name>
<gene>
    <name evidence="1" type="ORF">A3A74_00625</name>
</gene>
<evidence type="ECO:0000313" key="2">
    <source>
        <dbReference type="Proteomes" id="UP000179270"/>
    </source>
</evidence>
<dbReference type="AlphaFoldDB" id="A0A1F7I826"/>
<reference evidence="1 2" key="1">
    <citation type="journal article" date="2016" name="Nat. Commun.">
        <title>Thousands of microbial genomes shed light on interconnected biogeochemical processes in an aquifer system.</title>
        <authorList>
            <person name="Anantharaman K."/>
            <person name="Brown C.T."/>
            <person name="Hug L.A."/>
            <person name="Sharon I."/>
            <person name="Castelle C.J."/>
            <person name="Probst A.J."/>
            <person name="Thomas B.C."/>
            <person name="Singh A."/>
            <person name="Wilkins M.J."/>
            <person name="Karaoz U."/>
            <person name="Brodie E.L."/>
            <person name="Williams K.H."/>
            <person name="Hubbard S.S."/>
            <person name="Banfield J.F."/>
        </authorList>
    </citation>
    <scope>NUCLEOTIDE SEQUENCE [LARGE SCALE GENOMIC DNA]</scope>
</reference>
<evidence type="ECO:0000313" key="1">
    <source>
        <dbReference type="EMBL" id="OGK39510.1"/>
    </source>
</evidence>
<dbReference type="EMBL" id="MGAF01000048">
    <property type="protein sequence ID" value="OGK39510.1"/>
    <property type="molecule type" value="Genomic_DNA"/>
</dbReference>
<protein>
    <submittedName>
        <fullName evidence="1">Uncharacterized protein</fullName>
    </submittedName>
</protein>
<dbReference type="Proteomes" id="UP000179270">
    <property type="component" value="Unassembled WGS sequence"/>
</dbReference>
<dbReference type="STRING" id="1802055.A3A74_00625"/>
<accession>A0A1F7I826</accession>
<proteinExistence type="predicted"/>